<keyword evidence="11" id="KW-1185">Reference proteome</keyword>
<comment type="similarity">
    <text evidence="2">Belongs to the COX20 family.</text>
</comment>
<proteinExistence type="inferred from homology"/>
<evidence type="ECO:0000256" key="5">
    <source>
        <dbReference type="ARBA" id="ARBA00022792"/>
    </source>
</evidence>
<dbReference type="PANTHER" id="PTHR31586:SF1">
    <property type="entry name" value="CYTOCHROME C OXIDASE ASSEMBLY PROTEIN COX20, MITOCHONDRIAL"/>
    <property type="match status" value="1"/>
</dbReference>
<keyword evidence="8 9" id="KW-0472">Membrane</keyword>
<evidence type="ECO:0000256" key="1">
    <source>
        <dbReference type="ARBA" id="ARBA00004273"/>
    </source>
</evidence>
<dbReference type="EMBL" id="NJHN03000129">
    <property type="protein sequence ID" value="KAH9412720.1"/>
    <property type="molecule type" value="Genomic_DNA"/>
</dbReference>
<reference evidence="10 11" key="1">
    <citation type="journal article" date="2018" name="J. Allergy Clin. Immunol.">
        <title>High-quality assembly of Dermatophagoides pteronyssinus genome and transcriptome reveals a wide range of novel allergens.</title>
        <authorList>
            <person name="Liu X.Y."/>
            <person name="Yang K.Y."/>
            <person name="Wang M.Q."/>
            <person name="Kwok J.S."/>
            <person name="Zeng X."/>
            <person name="Yang Z."/>
            <person name="Xiao X.J."/>
            <person name="Lau C.P."/>
            <person name="Li Y."/>
            <person name="Huang Z.M."/>
            <person name="Ba J.G."/>
            <person name="Yim A.K."/>
            <person name="Ouyang C.Y."/>
            <person name="Ngai S.M."/>
            <person name="Chan T.F."/>
            <person name="Leung E.L."/>
            <person name="Liu L."/>
            <person name="Liu Z.G."/>
            <person name="Tsui S.K."/>
        </authorList>
    </citation>
    <scope>NUCLEOTIDE SEQUENCE [LARGE SCALE GENOMIC DNA]</scope>
    <source>
        <strain evidence="10">Derp</strain>
    </source>
</reference>
<gene>
    <name evidence="10" type="ORF">DERP_006687</name>
</gene>
<evidence type="ECO:0000256" key="9">
    <source>
        <dbReference type="SAM" id="Phobius"/>
    </source>
</evidence>
<evidence type="ECO:0000256" key="3">
    <source>
        <dbReference type="ARBA" id="ARBA00017689"/>
    </source>
</evidence>
<comment type="subcellular location">
    <subcellularLocation>
        <location evidence="1">Mitochondrion inner membrane</location>
    </subcellularLocation>
</comment>
<feature type="non-terminal residue" evidence="10">
    <location>
        <position position="1"/>
    </location>
</feature>
<dbReference type="Pfam" id="PF12597">
    <property type="entry name" value="Cox20"/>
    <property type="match status" value="1"/>
</dbReference>
<dbReference type="PRINTS" id="PR02049">
    <property type="entry name" value="PROTEINF36A"/>
</dbReference>
<protein>
    <recommendedName>
        <fullName evidence="3">Cytochrome c oxidase assembly protein COX20, mitochondrial</fullName>
    </recommendedName>
</protein>
<accession>A0ABQ8IQX9</accession>
<evidence type="ECO:0000256" key="7">
    <source>
        <dbReference type="ARBA" id="ARBA00023128"/>
    </source>
</evidence>
<dbReference type="Proteomes" id="UP000887458">
    <property type="component" value="Unassembled WGS sequence"/>
</dbReference>
<reference evidence="10 11" key="2">
    <citation type="journal article" date="2022" name="Mol. Biol. Evol.">
        <title>Comparative Genomics Reveals Insights into the Divergent Evolution of Astigmatic Mites and Household Pest Adaptations.</title>
        <authorList>
            <person name="Xiong Q."/>
            <person name="Wan A.T."/>
            <person name="Liu X."/>
            <person name="Fung C.S."/>
            <person name="Xiao X."/>
            <person name="Malainual N."/>
            <person name="Hou J."/>
            <person name="Wang L."/>
            <person name="Wang M."/>
            <person name="Yang K.Y."/>
            <person name="Cui Y."/>
            <person name="Leung E.L."/>
            <person name="Nong W."/>
            <person name="Shin S.K."/>
            <person name="Au S.W."/>
            <person name="Jeong K.Y."/>
            <person name="Chew F.T."/>
            <person name="Hui J.H."/>
            <person name="Leung T.F."/>
            <person name="Tungtrongchitr A."/>
            <person name="Zhong N."/>
            <person name="Liu Z."/>
            <person name="Tsui S.K."/>
        </authorList>
    </citation>
    <scope>NUCLEOTIDE SEQUENCE [LARGE SCALE GENOMIC DNA]</scope>
    <source>
        <strain evidence="10">Derp</strain>
    </source>
</reference>
<evidence type="ECO:0000313" key="10">
    <source>
        <dbReference type="EMBL" id="KAH9412720.1"/>
    </source>
</evidence>
<comment type="caution">
    <text evidence="10">The sequence shown here is derived from an EMBL/GenBank/DDBJ whole genome shotgun (WGS) entry which is preliminary data.</text>
</comment>
<organism evidence="10 11">
    <name type="scientific">Dermatophagoides pteronyssinus</name>
    <name type="common">European house dust mite</name>
    <dbReference type="NCBI Taxonomy" id="6956"/>
    <lineage>
        <taxon>Eukaryota</taxon>
        <taxon>Metazoa</taxon>
        <taxon>Ecdysozoa</taxon>
        <taxon>Arthropoda</taxon>
        <taxon>Chelicerata</taxon>
        <taxon>Arachnida</taxon>
        <taxon>Acari</taxon>
        <taxon>Acariformes</taxon>
        <taxon>Sarcoptiformes</taxon>
        <taxon>Astigmata</taxon>
        <taxon>Psoroptidia</taxon>
        <taxon>Analgoidea</taxon>
        <taxon>Pyroglyphidae</taxon>
        <taxon>Dermatophagoidinae</taxon>
        <taxon>Dermatophagoides</taxon>
    </lineage>
</organism>
<keyword evidence="4 9" id="KW-0812">Transmembrane</keyword>
<feature type="transmembrane region" description="Helical" evidence="9">
    <location>
        <begin position="75"/>
        <end position="92"/>
    </location>
</feature>
<sequence>LTYESNIDDNQATIMAIDENIIEGLQDEQDDKQIFILGTDITKIPCFKDSFLTGIYAGFGCGIASFLATSRVLQSTNISILSFALVTYGYWFNCRMKWAKDSFNCRQAEGTFAEEIEMIKSRKTNKITEDH</sequence>
<keyword evidence="6 9" id="KW-1133">Transmembrane helix</keyword>
<dbReference type="PANTHER" id="PTHR31586">
    <property type="entry name" value="CYTOCHROME C OXIDASE PROTEIN 20"/>
    <property type="match status" value="1"/>
</dbReference>
<keyword evidence="5" id="KW-0999">Mitochondrion inner membrane</keyword>
<evidence type="ECO:0000256" key="2">
    <source>
        <dbReference type="ARBA" id="ARBA00009575"/>
    </source>
</evidence>
<dbReference type="InterPro" id="IPR022533">
    <property type="entry name" value="Cox20"/>
</dbReference>
<evidence type="ECO:0000256" key="8">
    <source>
        <dbReference type="ARBA" id="ARBA00023136"/>
    </source>
</evidence>
<feature type="transmembrane region" description="Helical" evidence="9">
    <location>
        <begin position="51"/>
        <end position="69"/>
    </location>
</feature>
<evidence type="ECO:0000256" key="4">
    <source>
        <dbReference type="ARBA" id="ARBA00022692"/>
    </source>
</evidence>
<evidence type="ECO:0000313" key="11">
    <source>
        <dbReference type="Proteomes" id="UP000887458"/>
    </source>
</evidence>
<name>A0ABQ8IQX9_DERPT</name>
<keyword evidence="7" id="KW-0496">Mitochondrion</keyword>
<evidence type="ECO:0000256" key="6">
    <source>
        <dbReference type="ARBA" id="ARBA00022989"/>
    </source>
</evidence>